<evidence type="ECO:0000256" key="13">
    <source>
        <dbReference type="ARBA" id="ARBA00023136"/>
    </source>
</evidence>
<evidence type="ECO:0000256" key="15">
    <source>
        <dbReference type="RuleBase" id="RU000461"/>
    </source>
</evidence>
<evidence type="ECO:0000256" key="16">
    <source>
        <dbReference type="SAM" id="Phobius"/>
    </source>
</evidence>
<dbReference type="InterPro" id="IPR002403">
    <property type="entry name" value="Cyt_P450_E_grp-IV"/>
</dbReference>
<keyword evidence="7 14" id="KW-0479">Metal-binding</keyword>
<dbReference type="AlphaFoldDB" id="A0A1B6I6X6"/>
<dbReference type="Gene3D" id="1.10.630.10">
    <property type="entry name" value="Cytochrome P450"/>
    <property type="match status" value="1"/>
</dbReference>
<evidence type="ECO:0000256" key="8">
    <source>
        <dbReference type="ARBA" id="ARBA00022824"/>
    </source>
</evidence>
<evidence type="ECO:0000256" key="4">
    <source>
        <dbReference type="ARBA" id="ARBA00004406"/>
    </source>
</evidence>
<proteinExistence type="inferred from homology"/>
<evidence type="ECO:0000256" key="6">
    <source>
        <dbReference type="ARBA" id="ARBA00022617"/>
    </source>
</evidence>
<comment type="function">
    <text evidence="2">May be involved in the metabolism of insect hormones and in the breakdown of synthetic insecticides.</text>
</comment>
<comment type="cofactor">
    <cofactor evidence="1 14">
        <name>heme</name>
        <dbReference type="ChEBI" id="CHEBI:30413"/>
    </cofactor>
</comment>
<organism evidence="17">
    <name type="scientific">Homalodisca liturata</name>
    <dbReference type="NCBI Taxonomy" id="320908"/>
    <lineage>
        <taxon>Eukaryota</taxon>
        <taxon>Metazoa</taxon>
        <taxon>Ecdysozoa</taxon>
        <taxon>Arthropoda</taxon>
        <taxon>Hexapoda</taxon>
        <taxon>Insecta</taxon>
        <taxon>Pterygota</taxon>
        <taxon>Neoptera</taxon>
        <taxon>Paraneoptera</taxon>
        <taxon>Hemiptera</taxon>
        <taxon>Auchenorrhyncha</taxon>
        <taxon>Membracoidea</taxon>
        <taxon>Cicadellidae</taxon>
        <taxon>Cicadellinae</taxon>
        <taxon>Proconiini</taxon>
        <taxon>Homalodisca</taxon>
    </lineage>
</organism>
<dbReference type="GO" id="GO:0005506">
    <property type="term" value="F:iron ion binding"/>
    <property type="evidence" value="ECO:0007669"/>
    <property type="project" value="InterPro"/>
</dbReference>
<feature type="binding site" description="axial binding residue" evidence="14">
    <location>
        <position position="443"/>
    </location>
    <ligand>
        <name>heme</name>
        <dbReference type="ChEBI" id="CHEBI:30413"/>
    </ligand>
    <ligandPart>
        <name>Fe</name>
        <dbReference type="ChEBI" id="CHEBI:18248"/>
    </ligandPart>
</feature>
<feature type="transmembrane region" description="Helical" evidence="16">
    <location>
        <begin position="13"/>
        <end position="29"/>
    </location>
</feature>
<evidence type="ECO:0000256" key="12">
    <source>
        <dbReference type="ARBA" id="ARBA00023033"/>
    </source>
</evidence>
<reference evidence="17" key="1">
    <citation type="submission" date="2015-11" db="EMBL/GenBank/DDBJ databases">
        <title>De novo transcriptome assembly of four potential Pierce s Disease insect vectors from Arizona vineyards.</title>
        <authorList>
            <person name="Tassone E.E."/>
        </authorList>
    </citation>
    <scope>NUCLEOTIDE SEQUENCE</scope>
</reference>
<dbReference type="PANTHER" id="PTHR24292">
    <property type="entry name" value="CYTOCHROME P450"/>
    <property type="match status" value="1"/>
</dbReference>
<dbReference type="GO" id="GO:0005789">
    <property type="term" value="C:endoplasmic reticulum membrane"/>
    <property type="evidence" value="ECO:0007669"/>
    <property type="project" value="UniProtKB-SubCell"/>
</dbReference>
<dbReference type="PROSITE" id="PS00086">
    <property type="entry name" value="CYTOCHROME_P450"/>
    <property type="match status" value="1"/>
</dbReference>
<evidence type="ECO:0000256" key="7">
    <source>
        <dbReference type="ARBA" id="ARBA00022723"/>
    </source>
</evidence>
<dbReference type="InterPro" id="IPR050476">
    <property type="entry name" value="Insect_CytP450_Detox"/>
</dbReference>
<comment type="subcellular location">
    <subcellularLocation>
        <location evidence="4">Endoplasmic reticulum membrane</location>
        <topology evidence="4">Peripheral membrane protein</topology>
    </subcellularLocation>
    <subcellularLocation>
        <location evidence="3">Microsome membrane</location>
        <topology evidence="3">Peripheral membrane protein</topology>
    </subcellularLocation>
</comment>
<keyword evidence="6 14" id="KW-0349">Heme</keyword>
<accession>A0A1B6I6X6</accession>
<gene>
    <name evidence="17" type="ORF">g.11031</name>
</gene>
<evidence type="ECO:0000313" key="17">
    <source>
        <dbReference type="EMBL" id="JAS82688.1"/>
    </source>
</evidence>
<feature type="non-terminal residue" evidence="17">
    <location>
        <position position="1"/>
    </location>
</feature>
<evidence type="ECO:0000256" key="2">
    <source>
        <dbReference type="ARBA" id="ARBA00003690"/>
    </source>
</evidence>
<dbReference type="InterPro" id="IPR001128">
    <property type="entry name" value="Cyt_P450"/>
</dbReference>
<dbReference type="FunFam" id="1.10.630.10:FF:000042">
    <property type="entry name" value="Cytochrome P450"/>
    <property type="match status" value="1"/>
</dbReference>
<keyword evidence="12 15" id="KW-0503">Monooxygenase</keyword>
<keyword evidence="13 16" id="KW-0472">Membrane</keyword>
<keyword evidence="9" id="KW-0492">Microsome</keyword>
<dbReference type="GO" id="GO:0020037">
    <property type="term" value="F:heme binding"/>
    <property type="evidence" value="ECO:0007669"/>
    <property type="project" value="InterPro"/>
</dbReference>
<dbReference type="PRINTS" id="PR00385">
    <property type="entry name" value="P450"/>
</dbReference>
<dbReference type="CDD" id="cd11056">
    <property type="entry name" value="CYP6-like"/>
    <property type="match status" value="1"/>
</dbReference>
<dbReference type="Pfam" id="PF00067">
    <property type="entry name" value="p450"/>
    <property type="match status" value="1"/>
</dbReference>
<evidence type="ECO:0008006" key="18">
    <source>
        <dbReference type="Google" id="ProtNLM"/>
    </source>
</evidence>
<feature type="transmembrane region" description="Helical" evidence="16">
    <location>
        <begin position="219"/>
        <end position="239"/>
    </location>
</feature>
<dbReference type="InterPro" id="IPR036396">
    <property type="entry name" value="Cyt_P450_sf"/>
</dbReference>
<sequence>EFDYLTKTKMWDWILLAVVGLVTIVYWYLRRHHNHWESVGVYTPPGVLLGAGHLKEAALFKKSAGFILCEMYHQNKSHPAVGVYMFRKPALMIQDLDLIKDVLIREFSSFHDNSFHLDQKLNPYVKKNLFMEKGQSWKTSRQVVAPVFSNSRIKITFPLIQRVCKEFNEYLEKHLDEDINIHKTISMFTSEIIAKCVFGLDGNVFNDPNAEFYQQGQKLWAGSFYNPVIMFVAFFLPFVNKLLGRGLFPNDVLEFFADTIRQTAEYRKKNPDKVPDDYIQYFLNMKNENAGFTIEDVIAHSLTFFTDGSETSSVIASFLIYELTVNPDIQEALREEVLAMESFSFESISSLSLLDRVIQEALRKYGLFIMSKECTKDCVLKAGGRSFPVRKGQEVIIPVYGIQRDPDIYPDPDKFDPDRFLPENVKNRHPMTYLSFGGGPRLCIGYRFANCQIKVLMANLLSNFKLVKSPKTVDNIKLNPVMGFPMPETTIWIRLQKL</sequence>
<name>A0A1B6I6X6_9HEMI</name>
<keyword evidence="8" id="KW-0256">Endoplasmic reticulum</keyword>
<dbReference type="EMBL" id="GECU01025018">
    <property type="protein sequence ID" value="JAS82688.1"/>
    <property type="molecule type" value="Transcribed_RNA"/>
</dbReference>
<evidence type="ECO:0000256" key="14">
    <source>
        <dbReference type="PIRSR" id="PIRSR602403-1"/>
    </source>
</evidence>
<dbReference type="InterPro" id="IPR017972">
    <property type="entry name" value="Cyt_P450_CS"/>
</dbReference>
<dbReference type="SUPFAM" id="SSF48264">
    <property type="entry name" value="Cytochrome P450"/>
    <property type="match status" value="1"/>
</dbReference>
<protein>
    <recommendedName>
        <fullName evidence="18">Cytochrome P450</fullName>
    </recommendedName>
</protein>
<evidence type="ECO:0000256" key="9">
    <source>
        <dbReference type="ARBA" id="ARBA00022848"/>
    </source>
</evidence>
<evidence type="ECO:0000256" key="11">
    <source>
        <dbReference type="ARBA" id="ARBA00023004"/>
    </source>
</evidence>
<keyword evidence="16" id="KW-0812">Transmembrane</keyword>
<dbReference type="GO" id="GO:0016705">
    <property type="term" value="F:oxidoreductase activity, acting on paired donors, with incorporation or reduction of molecular oxygen"/>
    <property type="evidence" value="ECO:0007669"/>
    <property type="project" value="InterPro"/>
</dbReference>
<dbReference type="PRINTS" id="PR00465">
    <property type="entry name" value="EP450IV"/>
</dbReference>
<evidence type="ECO:0000256" key="10">
    <source>
        <dbReference type="ARBA" id="ARBA00023002"/>
    </source>
</evidence>
<dbReference type="CDD" id="cd12087">
    <property type="entry name" value="TM_EGFR-like"/>
    <property type="match status" value="1"/>
</dbReference>
<dbReference type="PANTHER" id="PTHR24292:SF54">
    <property type="entry name" value="CYP9F3-RELATED"/>
    <property type="match status" value="1"/>
</dbReference>
<evidence type="ECO:0000256" key="1">
    <source>
        <dbReference type="ARBA" id="ARBA00001971"/>
    </source>
</evidence>
<keyword evidence="10 15" id="KW-0560">Oxidoreductase</keyword>
<evidence type="ECO:0000256" key="3">
    <source>
        <dbReference type="ARBA" id="ARBA00004174"/>
    </source>
</evidence>
<evidence type="ECO:0000256" key="5">
    <source>
        <dbReference type="ARBA" id="ARBA00010617"/>
    </source>
</evidence>
<keyword evidence="11 14" id="KW-0408">Iron</keyword>
<comment type="similarity">
    <text evidence="5 15">Belongs to the cytochrome P450 family.</text>
</comment>
<keyword evidence="16" id="KW-1133">Transmembrane helix</keyword>
<dbReference type="GO" id="GO:0004497">
    <property type="term" value="F:monooxygenase activity"/>
    <property type="evidence" value="ECO:0007669"/>
    <property type="project" value="UniProtKB-KW"/>
</dbReference>